<feature type="region of interest" description="Disordered" evidence="1">
    <location>
        <begin position="197"/>
        <end position="250"/>
    </location>
</feature>
<evidence type="ECO:0000313" key="3">
    <source>
        <dbReference type="Proteomes" id="UP000016922"/>
    </source>
</evidence>
<keyword evidence="3" id="KW-1185">Reference proteome</keyword>
<name>S3DNL3_GLAL2</name>
<dbReference type="GeneID" id="19465752"/>
<sequence length="250" mass="27717">MESTIRRDKTKHSKSRLTHACAQKDASHGSSADNSLLLQPFRQGRRLSYEAEAMTLLFKRHLLANTPGFEHCAYIWFESRPELETTGYVLFDSGCKNSNWVSRHIAVACGADIQVLPEPVFFQAANGAPLAASEFVSLNFCNMCGDNPKTYAATFYVHDNPSFCDAVIGQSYMVLHRMTQGVNFGIYSEQQTPEEIHANKTNDAANVAEAGYYGRAREAEKEKDKKKKSDKKKSSHGHGKKGNSKGGSRA</sequence>
<dbReference type="OrthoDB" id="3565395at2759"/>
<dbReference type="AlphaFoldDB" id="S3DNL3"/>
<organism evidence="2 3">
    <name type="scientific">Glarea lozoyensis (strain ATCC 20868 / MF5171)</name>
    <dbReference type="NCBI Taxonomy" id="1116229"/>
    <lineage>
        <taxon>Eukaryota</taxon>
        <taxon>Fungi</taxon>
        <taxon>Dikarya</taxon>
        <taxon>Ascomycota</taxon>
        <taxon>Pezizomycotina</taxon>
        <taxon>Leotiomycetes</taxon>
        <taxon>Helotiales</taxon>
        <taxon>Helotiaceae</taxon>
        <taxon>Glarea</taxon>
    </lineage>
</organism>
<dbReference type="HOGENOM" id="CLU_1111493_0_0_1"/>
<evidence type="ECO:0000256" key="1">
    <source>
        <dbReference type="SAM" id="MobiDB-lite"/>
    </source>
</evidence>
<dbReference type="Proteomes" id="UP000016922">
    <property type="component" value="Unassembled WGS sequence"/>
</dbReference>
<gene>
    <name evidence="2" type="ORF">GLAREA_06699</name>
</gene>
<evidence type="ECO:0000313" key="2">
    <source>
        <dbReference type="EMBL" id="EPE33686.1"/>
    </source>
</evidence>
<reference evidence="2 3" key="1">
    <citation type="journal article" date="2013" name="BMC Genomics">
        <title>Genomics-driven discovery of the pneumocandin biosynthetic gene cluster in the fungus Glarea lozoyensis.</title>
        <authorList>
            <person name="Chen L."/>
            <person name="Yue Q."/>
            <person name="Zhang X."/>
            <person name="Xiang M."/>
            <person name="Wang C."/>
            <person name="Li S."/>
            <person name="Che Y."/>
            <person name="Ortiz-Lopez F.J."/>
            <person name="Bills G.F."/>
            <person name="Liu X."/>
            <person name="An Z."/>
        </authorList>
    </citation>
    <scope>NUCLEOTIDE SEQUENCE [LARGE SCALE GENOMIC DNA]</scope>
    <source>
        <strain evidence="3">ATCC 20868 / MF5171</strain>
    </source>
</reference>
<dbReference type="EMBL" id="KE145357">
    <property type="protein sequence ID" value="EPE33686.1"/>
    <property type="molecule type" value="Genomic_DNA"/>
</dbReference>
<accession>S3DNL3</accession>
<dbReference type="KEGG" id="glz:GLAREA_06699"/>
<dbReference type="RefSeq" id="XP_008078838.1">
    <property type="nucleotide sequence ID" value="XM_008080647.1"/>
</dbReference>
<protein>
    <submittedName>
        <fullName evidence="2">Uncharacterized protein</fullName>
    </submittedName>
</protein>
<feature type="compositionally biased region" description="Basic residues" evidence="1">
    <location>
        <begin position="224"/>
        <end position="243"/>
    </location>
</feature>
<proteinExistence type="predicted"/>